<evidence type="ECO:0000259" key="1">
    <source>
        <dbReference type="Pfam" id="PF04194"/>
    </source>
</evidence>
<dbReference type="Pfam" id="PF04194">
    <property type="entry name" value="PDCD2_C"/>
    <property type="match status" value="1"/>
</dbReference>
<organism evidence="2">
    <name type="scientific">Medioppia subpectinata</name>
    <dbReference type="NCBI Taxonomy" id="1979941"/>
    <lineage>
        <taxon>Eukaryota</taxon>
        <taxon>Metazoa</taxon>
        <taxon>Ecdysozoa</taxon>
        <taxon>Arthropoda</taxon>
        <taxon>Chelicerata</taxon>
        <taxon>Arachnida</taxon>
        <taxon>Acari</taxon>
        <taxon>Acariformes</taxon>
        <taxon>Sarcoptiformes</taxon>
        <taxon>Oribatida</taxon>
        <taxon>Brachypylina</taxon>
        <taxon>Oppioidea</taxon>
        <taxon>Oppiidae</taxon>
        <taxon>Medioppia</taxon>
    </lineage>
</organism>
<dbReference type="InterPro" id="IPR007320">
    <property type="entry name" value="PDCD2_C"/>
</dbReference>
<sequence length="325" mass="36549">MANNLLIGVIDTEQEVEDQLSDYSSFRINKIGGYPVLSPESKSGIVCHLNSLVCDLCQKQLTFISQIYCPVDETLIDRVIYLYVCINSECNQNKWYAFRSVTPLIQTPSTSPQESSDNKNDMWIEGQDDWGTDETESEAVVTDEINVCADLISKLDVQTSGETTTNCVTLIANKSAQFYRPLYVNVIDEPIGGDIDDKHVNQLIHSYETTDGKIVSDTSATKGNEMFEQNFLDTIYKSDRQNYKFFKRLSICPKQVIRYQLMGSPLVNSDSHKLIVPKCESCGADRCFELQLMPALISYLRPLVPTKLCVDLDFASILVYTCGAN</sequence>
<dbReference type="Proteomes" id="UP000759131">
    <property type="component" value="Unassembled WGS sequence"/>
</dbReference>
<dbReference type="GO" id="GO:0005737">
    <property type="term" value="C:cytoplasm"/>
    <property type="evidence" value="ECO:0007669"/>
    <property type="project" value="InterPro"/>
</dbReference>
<protein>
    <recommendedName>
        <fullName evidence="1">Programmed cell death protein 2 C-terminal domain-containing protein</fullName>
    </recommendedName>
</protein>
<keyword evidence="3" id="KW-1185">Reference proteome</keyword>
<dbReference type="AlphaFoldDB" id="A0A7R9PZF4"/>
<dbReference type="OrthoDB" id="366284at2759"/>
<reference evidence="2" key="1">
    <citation type="submission" date="2020-11" db="EMBL/GenBank/DDBJ databases">
        <authorList>
            <person name="Tran Van P."/>
        </authorList>
    </citation>
    <scope>NUCLEOTIDE SEQUENCE</scope>
</reference>
<evidence type="ECO:0000313" key="2">
    <source>
        <dbReference type="EMBL" id="CAD7626445.1"/>
    </source>
</evidence>
<dbReference type="PANTHER" id="PTHR46421:SF1">
    <property type="entry name" value="PROGRAMMED CELL DEATH PROTEIN 2-LIKE"/>
    <property type="match status" value="1"/>
</dbReference>
<feature type="domain" description="Programmed cell death protein 2 C-terminal" evidence="1">
    <location>
        <begin position="240"/>
        <end position="324"/>
    </location>
</feature>
<dbReference type="InterPro" id="IPR052815">
    <property type="entry name" value="PDCD2-like_regulator"/>
</dbReference>
<gene>
    <name evidence="2" type="ORF">OSB1V03_LOCUS6878</name>
</gene>
<dbReference type="EMBL" id="OC858413">
    <property type="protein sequence ID" value="CAD7626445.1"/>
    <property type="molecule type" value="Genomic_DNA"/>
</dbReference>
<proteinExistence type="predicted"/>
<accession>A0A7R9PZF4</accession>
<dbReference type="EMBL" id="CAJPIZ010003838">
    <property type="protein sequence ID" value="CAG2106875.1"/>
    <property type="molecule type" value="Genomic_DNA"/>
</dbReference>
<dbReference type="PANTHER" id="PTHR46421">
    <property type="entry name" value="PROGRAMMED CELL DEATH PROTEIN 2-LIKE"/>
    <property type="match status" value="1"/>
</dbReference>
<evidence type="ECO:0000313" key="3">
    <source>
        <dbReference type="Proteomes" id="UP000759131"/>
    </source>
</evidence>
<name>A0A7R9PZF4_9ACAR</name>